<dbReference type="OrthoDB" id="3906794at2759"/>
<dbReference type="AlphaFoldDB" id="A0A074WJC1"/>
<dbReference type="HOGENOM" id="CLU_494294_0_0_1"/>
<evidence type="ECO:0000313" key="2">
    <source>
        <dbReference type="EMBL" id="KEQ73108.1"/>
    </source>
</evidence>
<dbReference type="RefSeq" id="XP_013427324.1">
    <property type="nucleotide sequence ID" value="XM_013571870.1"/>
</dbReference>
<name>A0A074WJC1_9PEZI</name>
<keyword evidence="3" id="KW-1185">Reference proteome</keyword>
<reference evidence="2 3" key="1">
    <citation type="journal article" date="2014" name="BMC Genomics">
        <title>Genome sequencing of four Aureobasidium pullulans varieties: biotechnological potential, stress tolerance, and description of new species.</title>
        <authorList>
            <person name="Gostin Ar C."/>
            <person name="Ohm R.A."/>
            <person name="Kogej T."/>
            <person name="Sonjak S."/>
            <person name="Turk M."/>
            <person name="Zajc J."/>
            <person name="Zalar P."/>
            <person name="Grube M."/>
            <person name="Sun H."/>
            <person name="Han J."/>
            <person name="Sharma A."/>
            <person name="Chiniquy J."/>
            <person name="Ngan C.Y."/>
            <person name="Lipzen A."/>
            <person name="Barry K."/>
            <person name="Grigoriev I.V."/>
            <person name="Gunde-Cimerman N."/>
        </authorList>
    </citation>
    <scope>NUCLEOTIDE SEQUENCE [LARGE SCALE GENOMIC DNA]</scope>
    <source>
        <strain evidence="2 3">CBS 147.97</strain>
    </source>
</reference>
<organism evidence="2 3">
    <name type="scientific">Aureobasidium namibiae CBS 147.97</name>
    <dbReference type="NCBI Taxonomy" id="1043004"/>
    <lineage>
        <taxon>Eukaryota</taxon>
        <taxon>Fungi</taxon>
        <taxon>Dikarya</taxon>
        <taxon>Ascomycota</taxon>
        <taxon>Pezizomycotina</taxon>
        <taxon>Dothideomycetes</taxon>
        <taxon>Dothideomycetidae</taxon>
        <taxon>Dothideales</taxon>
        <taxon>Saccotheciaceae</taxon>
        <taxon>Aureobasidium</taxon>
    </lineage>
</organism>
<feature type="compositionally biased region" description="Polar residues" evidence="1">
    <location>
        <begin position="240"/>
        <end position="251"/>
    </location>
</feature>
<evidence type="ECO:0000256" key="1">
    <source>
        <dbReference type="SAM" id="MobiDB-lite"/>
    </source>
</evidence>
<protein>
    <submittedName>
        <fullName evidence="2">Uncharacterized protein</fullName>
    </submittedName>
</protein>
<gene>
    <name evidence="2" type="ORF">M436DRAFT_73233</name>
</gene>
<accession>A0A074WJC1</accession>
<dbReference type="EMBL" id="KL584710">
    <property type="protein sequence ID" value="KEQ73108.1"/>
    <property type="molecule type" value="Genomic_DNA"/>
</dbReference>
<dbReference type="GeneID" id="25415254"/>
<dbReference type="Proteomes" id="UP000027730">
    <property type="component" value="Unassembled WGS sequence"/>
</dbReference>
<sequence>MENYGLVSSDPSWTWIVEKQCYVSWSDNEEDLKELGETSPRNCTSRLTLNIGRRPESDELLIALHLPILERGKKNARDMFMIIPNTFDKSQLDKTFPSVQKPGRAKLNSAGFAYCNLFHIPVTVAEPCTVIMPQRKRQKSMEGTAHVLVSKLKSLSESLSFDIYTRFDTFAQVQLRKAFTEIDQLNMPSLLLESMYNGCGGRVNEWQYQGLNLEPQSTRNSFNPEAPQRASPQPPPYTRDNITSLDSNASQPPEPLREFQVPFSDADVAPISMHKDSDGEGIPETPFYARMQRILDYRSPDINYRREDCSKRAAIVDLLPDARRVKQIRARHSPLIRPSKREASAPVIVGASTAVGPDDVAVATGHGVTSPTGPSADKLEENSWQLFASTPASLSIDRDAEKTVAVHRDASLPFDKAEEIARWLHGAWNVLPDAHHVLRSELLALGAAEDASCFAELRIDCSTNLAFATARITKQTLVEAATDASEVQQVREVVQWVNGVKSGTDIALLHDLVTLAGAAIDVADCVFQEKRQNQQRFSVLKARCIASACVL</sequence>
<proteinExistence type="predicted"/>
<feature type="region of interest" description="Disordered" evidence="1">
    <location>
        <begin position="215"/>
        <end position="257"/>
    </location>
</feature>
<evidence type="ECO:0000313" key="3">
    <source>
        <dbReference type="Proteomes" id="UP000027730"/>
    </source>
</evidence>